<gene>
    <name evidence="2" type="ORF">E4680_06320</name>
</gene>
<dbReference type="RefSeq" id="WP_135281556.1">
    <property type="nucleotide sequence ID" value="NZ_SRIO01000006.1"/>
</dbReference>
<dbReference type="EMBL" id="SRIO01000006">
    <property type="protein sequence ID" value="TFZ82886.1"/>
    <property type="molecule type" value="Genomic_DNA"/>
</dbReference>
<dbReference type="Proteomes" id="UP000297890">
    <property type="component" value="Unassembled WGS sequence"/>
</dbReference>
<evidence type="ECO:0000313" key="3">
    <source>
        <dbReference type="Proteomes" id="UP000297890"/>
    </source>
</evidence>
<feature type="transmembrane region" description="Helical" evidence="1">
    <location>
        <begin position="91"/>
        <end position="113"/>
    </location>
</feature>
<dbReference type="PANTHER" id="PTHR36109:SF2">
    <property type="entry name" value="MEMBRANE PROTEIN"/>
    <property type="match status" value="1"/>
</dbReference>
<dbReference type="InterPro" id="IPR052948">
    <property type="entry name" value="Low_temp-induced_all0457"/>
</dbReference>
<accession>A0A4Z0FBK8</accession>
<keyword evidence="1" id="KW-0812">Transmembrane</keyword>
<keyword evidence="3" id="KW-1185">Reference proteome</keyword>
<dbReference type="AlphaFoldDB" id="A0A4Z0FBK8"/>
<evidence type="ECO:0000256" key="1">
    <source>
        <dbReference type="SAM" id="Phobius"/>
    </source>
</evidence>
<sequence>MKRICFLSPDEVHAHAAIQALREQGVPDRHLYVVAGEGVQTEGLPDAGPEDDDFIPAYKRGLALGGAGGLLAGLVVMTFPPAGLVVGGGALTLATLAGASLGGLATGLVGTGFSSTRLEQFKAAIEAGSLIILADVEDADVAHCTAAVQALGPEIEVIGFEPPAPIVP</sequence>
<proteinExistence type="predicted"/>
<organism evidence="2 3">
    <name type="scientific">Candidatus Macondimonas diazotrophica</name>
    <dbReference type="NCBI Taxonomy" id="2305248"/>
    <lineage>
        <taxon>Bacteria</taxon>
        <taxon>Pseudomonadati</taxon>
        <taxon>Pseudomonadota</taxon>
        <taxon>Gammaproteobacteria</taxon>
        <taxon>Chromatiales</taxon>
        <taxon>Ectothiorhodospiraceae</taxon>
        <taxon>Candidatus Macondimonas</taxon>
    </lineage>
</organism>
<name>A0A4Z0FBK8_9GAMM</name>
<feature type="transmembrane region" description="Helical" evidence="1">
    <location>
        <begin position="61"/>
        <end position="79"/>
    </location>
</feature>
<dbReference type="PANTHER" id="PTHR36109">
    <property type="entry name" value="MEMBRANE PROTEIN-RELATED"/>
    <property type="match status" value="1"/>
</dbReference>
<comment type="caution">
    <text evidence="2">The sequence shown here is derived from an EMBL/GenBank/DDBJ whole genome shotgun (WGS) entry which is preliminary data.</text>
</comment>
<protein>
    <submittedName>
        <fullName evidence="2">DUF1269 domain-containing protein</fullName>
    </submittedName>
</protein>
<evidence type="ECO:0000313" key="2">
    <source>
        <dbReference type="EMBL" id="TFZ82886.1"/>
    </source>
</evidence>
<keyword evidence="1" id="KW-0472">Membrane</keyword>
<dbReference type="OrthoDB" id="8775484at2"/>
<keyword evidence="1" id="KW-1133">Transmembrane helix</keyword>
<reference evidence="2 3" key="1">
    <citation type="journal article" date="2019" name="ISME J.">
        <title>Candidatus Macondimonas diazotrophica, a novel gammaproteobacterial genus dominating crude-oil-contaminated coastal sediments.</title>
        <authorList>
            <person name="Karthikeyan S."/>
            <person name="Konstantinidis K."/>
        </authorList>
    </citation>
    <scope>NUCLEOTIDE SEQUENCE [LARGE SCALE GENOMIC DNA]</scope>
    <source>
        <strain evidence="2 3">KTK01</strain>
    </source>
</reference>